<evidence type="ECO:0000313" key="2">
    <source>
        <dbReference type="EMBL" id="MBE5063878.1"/>
    </source>
</evidence>
<comment type="caution">
    <text evidence="2">The sequence shown here is derived from an EMBL/GenBank/DDBJ whole genome shotgun (WGS) entry which is preliminary data.</text>
</comment>
<keyword evidence="2" id="KW-0396">Initiation factor</keyword>
<evidence type="ECO:0000259" key="1">
    <source>
        <dbReference type="Pfam" id="PF08769"/>
    </source>
</evidence>
<dbReference type="Proteomes" id="UP000758652">
    <property type="component" value="Unassembled WGS sequence"/>
</dbReference>
<dbReference type="InterPro" id="IPR016032">
    <property type="entry name" value="Sig_transdc_resp-reg_C-effctor"/>
</dbReference>
<proteinExistence type="predicted"/>
<dbReference type="Pfam" id="PF08769">
    <property type="entry name" value="Spo0A_C"/>
    <property type="match status" value="1"/>
</dbReference>
<protein>
    <submittedName>
        <fullName evidence="2">Sporulation initiation factor Spo0A C-terminal domain-containing protein</fullName>
    </submittedName>
</protein>
<dbReference type="GO" id="GO:0003743">
    <property type="term" value="F:translation initiation factor activity"/>
    <property type="evidence" value="ECO:0007669"/>
    <property type="project" value="UniProtKB-KW"/>
</dbReference>
<keyword evidence="2" id="KW-0648">Protein biosynthesis</keyword>
<dbReference type="InterPro" id="IPR036388">
    <property type="entry name" value="WH-like_DNA-bd_sf"/>
</dbReference>
<dbReference type="RefSeq" id="WP_226395289.1">
    <property type="nucleotide sequence ID" value="NZ_JADCKL010000011.1"/>
</dbReference>
<reference evidence="2 3" key="1">
    <citation type="submission" date="2020-10" db="EMBL/GenBank/DDBJ databases">
        <title>ChiBAC.</title>
        <authorList>
            <person name="Zenner C."/>
            <person name="Hitch T.C.A."/>
            <person name="Clavel T."/>
        </authorList>
    </citation>
    <scope>NUCLEOTIDE SEQUENCE [LARGE SCALE GENOMIC DNA]</scope>
    <source>
        <strain evidence="2 3">DSM 108991</strain>
    </source>
</reference>
<dbReference type="SUPFAM" id="SSF46894">
    <property type="entry name" value="C-terminal effector domain of the bipartite response regulators"/>
    <property type="match status" value="1"/>
</dbReference>
<feature type="domain" description="Sporulation initiation factor Spo0A C-terminal" evidence="1">
    <location>
        <begin position="13"/>
        <end position="107"/>
    </location>
</feature>
<dbReference type="InterPro" id="IPR014879">
    <property type="entry name" value="Spo0A_C"/>
</dbReference>
<accession>A0ABR9RLM1</accession>
<dbReference type="Gene3D" id="1.10.10.10">
    <property type="entry name" value="Winged helix-like DNA-binding domain superfamily/Winged helix DNA-binding domain"/>
    <property type="match status" value="1"/>
</dbReference>
<gene>
    <name evidence="2" type="ORF">INF30_11505</name>
</gene>
<organism evidence="2 3">
    <name type="scientific">Claveliimonas monacensis</name>
    <dbReference type="NCBI Taxonomy" id="2779351"/>
    <lineage>
        <taxon>Bacteria</taxon>
        <taxon>Bacillati</taxon>
        <taxon>Bacillota</taxon>
        <taxon>Clostridia</taxon>
        <taxon>Lachnospirales</taxon>
        <taxon>Lachnospiraceae</taxon>
        <taxon>Claveliimonas</taxon>
    </lineage>
</organism>
<dbReference type="EMBL" id="JADCKL010000011">
    <property type="protein sequence ID" value="MBE5063878.1"/>
    <property type="molecule type" value="Genomic_DNA"/>
</dbReference>
<evidence type="ECO:0000313" key="3">
    <source>
        <dbReference type="Proteomes" id="UP000758652"/>
    </source>
</evidence>
<sequence length="119" mass="14117">MYNYSAFELELKKTLIYLGITPNYRGYDYMVLAMRLVFENPERLQYVTKELYPVIAEKYNTDWRAVEHGIRITISRSWERDSALFSKILGAWGTERPAVGRFLAVLYTYLLIEFEEDVI</sequence>
<keyword evidence="3" id="KW-1185">Reference proteome</keyword>
<name>A0ABR9RLM1_9FIRM</name>